<sequence length="523" mass="60465">MYFYSIMLFSLAFILVGFYAFLHKRINVSGVRPFIICVLLVAVWNSTYSMELLSYTLKAKVIWFVIRMAFILYIPAFWLMITLELTDRRNFKSWKNSLLVIMPTISAFLILTSSYNNWFIYNFYLEPSYGYKVLRFATGSWFWVNAAYNYLLNTVNIGLLMQAVFSKQYIWKKQAIIMIIGMLIPIISNIMLVGNLGFNKNLDFTPISFLLSLLVTAFGMFKYRFMDIVPVAQEYAFDDMNELMIILNQSKKIVDMNKKALKMFNTSIPEVIGTPIHKVIQDITKYDFSNPHNSAVKIGLNYKFAEKEFYYYGSINVVKGSRCNIVGYLILLEDITELTITQQKLEKANEELWKLNQELYNKSIKDGLTEMYNKKHIIMLLGKNLQKAIKNKIPLIIAIFDIDYFKRLNDNYGHLVGDSVLKKVAELIRAELGDNGTVGRFGGEEFLIFMPNVELNAGGKLCDKIRFTISNYKFEYDRVTVTISAGVSQLKSDDDINSLIKRADDCLYKAKANGRNKIELEEQ</sequence>
<dbReference type="PANTHER" id="PTHR45138">
    <property type="entry name" value="REGULATORY COMPONENTS OF SENSORY TRANSDUCTION SYSTEM"/>
    <property type="match status" value="1"/>
</dbReference>
<name>A0A1L5F3P2_CLOKL</name>
<dbReference type="InterPro" id="IPR000014">
    <property type="entry name" value="PAS"/>
</dbReference>
<dbReference type="GO" id="GO:0005886">
    <property type="term" value="C:plasma membrane"/>
    <property type="evidence" value="ECO:0007669"/>
    <property type="project" value="TreeGrafter"/>
</dbReference>
<dbReference type="InterPro" id="IPR029787">
    <property type="entry name" value="Nucleotide_cyclase"/>
</dbReference>
<dbReference type="InterPro" id="IPR031621">
    <property type="entry name" value="HisKA_7TM"/>
</dbReference>
<dbReference type="InterPro" id="IPR043128">
    <property type="entry name" value="Rev_trsase/Diguanyl_cyclase"/>
</dbReference>
<dbReference type="EMBL" id="CP018335">
    <property type="protein sequence ID" value="APM37638.1"/>
    <property type="molecule type" value="Genomic_DNA"/>
</dbReference>
<feature type="transmembrane region" description="Helical" evidence="1">
    <location>
        <begin position="6"/>
        <end position="22"/>
    </location>
</feature>
<dbReference type="SUPFAM" id="SSF55073">
    <property type="entry name" value="Nucleotide cyclase"/>
    <property type="match status" value="1"/>
</dbReference>
<feature type="transmembrane region" description="Helical" evidence="1">
    <location>
        <begin position="61"/>
        <end position="86"/>
    </location>
</feature>
<keyword evidence="1" id="KW-0812">Transmembrane</keyword>
<dbReference type="CDD" id="cd00130">
    <property type="entry name" value="PAS"/>
    <property type="match status" value="1"/>
</dbReference>
<dbReference type="GO" id="GO:0052621">
    <property type="term" value="F:diguanylate cyclase activity"/>
    <property type="evidence" value="ECO:0007669"/>
    <property type="project" value="TreeGrafter"/>
</dbReference>
<dbReference type="InterPro" id="IPR035965">
    <property type="entry name" value="PAS-like_dom_sf"/>
</dbReference>
<dbReference type="Pfam" id="PF13426">
    <property type="entry name" value="PAS_9"/>
    <property type="match status" value="1"/>
</dbReference>
<dbReference type="OrthoDB" id="9781069at2"/>
<evidence type="ECO:0000259" key="2">
    <source>
        <dbReference type="PROSITE" id="PS50887"/>
    </source>
</evidence>
<proteinExistence type="predicted"/>
<dbReference type="Proteomes" id="UP000184604">
    <property type="component" value="Chromosome"/>
</dbReference>
<dbReference type="SUPFAM" id="SSF55785">
    <property type="entry name" value="PYP-like sensor domain (PAS domain)"/>
    <property type="match status" value="1"/>
</dbReference>
<dbReference type="AlphaFoldDB" id="A0A1L5F3P2"/>
<dbReference type="SMART" id="SM00267">
    <property type="entry name" value="GGDEF"/>
    <property type="match status" value="1"/>
</dbReference>
<evidence type="ECO:0000313" key="3">
    <source>
        <dbReference type="EMBL" id="APM37638.1"/>
    </source>
</evidence>
<feature type="transmembrane region" description="Helical" evidence="1">
    <location>
        <begin position="176"/>
        <end position="198"/>
    </location>
</feature>
<evidence type="ECO:0000313" key="4">
    <source>
        <dbReference type="Proteomes" id="UP000184604"/>
    </source>
</evidence>
<accession>A0A1L5F3P2</accession>
<dbReference type="PROSITE" id="PS50887">
    <property type="entry name" value="GGDEF"/>
    <property type="match status" value="1"/>
</dbReference>
<dbReference type="Gene3D" id="3.30.450.20">
    <property type="entry name" value="PAS domain"/>
    <property type="match status" value="1"/>
</dbReference>
<dbReference type="Gene3D" id="3.30.70.270">
    <property type="match status" value="1"/>
</dbReference>
<protein>
    <recommendedName>
        <fullName evidence="2">GGDEF domain-containing protein</fullName>
    </recommendedName>
</protein>
<keyword evidence="1" id="KW-1133">Transmembrane helix</keyword>
<dbReference type="PANTHER" id="PTHR45138:SF9">
    <property type="entry name" value="DIGUANYLATE CYCLASE DGCM-RELATED"/>
    <property type="match status" value="1"/>
</dbReference>
<dbReference type="GO" id="GO:1902201">
    <property type="term" value="P:negative regulation of bacterial-type flagellum-dependent cell motility"/>
    <property type="evidence" value="ECO:0007669"/>
    <property type="project" value="TreeGrafter"/>
</dbReference>
<dbReference type="FunFam" id="3.30.70.270:FF:000001">
    <property type="entry name" value="Diguanylate cyclase domain protein"/>
    <property type="match status" value="1"/>
</dbReference>
<evidence type="ECO:0000256" key="1">
    <source>
        <dbReference type="SAM" id="Phobius"/>
    </source>
</evidence>
<dbReference type="NCBIfam" id="TIGR00254">
    <property type="entry name" value="GGDEF"/>
    <property type="match status" value="1"/>
</dbReference>
<reference evidence="3 4" key="1">
    <citation type="submission" date="2016-12" db="EMBL/GenBank/DDBJ databases">
        <title>Complete genome sequence of Clostridium kluyveri JZZ isolated from the pit mud of a Chinese flavor liquor-making factory.</title>
        <authorList>
            <person name="Wang Y."/>
        </authorList>
    </citation>
    <scope>NUCLEOTIDE SEQUENCE [LARGE SCALE GENOMIC DNA]</scope>
    <source>
        <strain evidence="3 4">JZZ</strain>
    </source>
</reference>
<feature type="transmembrane region" description="Helical" evidence="1">
    <location>
        <begin position="204"/>
        <end position="221"/>
    </location>
</feature>
<dbReference type="InterPro" id="IPR000160">
    <property type="entry name" value="GGDEF_dom"/>
</dbReference>
<dbReference type="CDD" id="cd01949">
    <property type="entry name" value="GGDEF"/>
    <property type="match status" value="1"/>
</dbReference>
<organism evidence="3 4">
    <name type="scientific">Clostridium kluyveri</name>
    <dbReference type="NCBI Taxonomy" id="1534"/>
    <lineage>
        <taxon>Bacteria</taxon>
        <taxon>Bacillati</taxon>
        <taxon>Bacillota</taxon>
        <taxon>Clostridia</taxon>
        <taxon>Eubacteriales</taxon>
        <taxon>Clostridiaceae</taxon>
        <taxon>Clostridium</taxon>
    </lineage>
</organism>
<dbReference type="RefSeq" id="WP_073537326.1">
    <property type="nucleotide sequence ID" value="NZ_CP018335.1"/>
</dbReference>
<dbReference type="InterPro" id="IPR050469">
    <property type="entry name" value="Diguanylate_Cyclase"/>
</dbReference>
<dbReference type="GO" id="GO:0043709">
    <property type="term" value="P:cell adhesion involved in single-species biofilm formation"/>
    <property type="evidence" value="ECO:0007669"/>
    <property type="project" value="TreeGrafter"/>
</dbReference>
<feature type="transmembrane region" description="Helical" evidence="1">
    <location>
        <begin position="141"/>
        <end position="164"/>
    </location>
</feature>
<gene>
    <name evidence="3" type="ORF">BS101_02155</name>
</gene>
<dbReference type="Pfam" id="PF16927">
    <property type="entry name" value="HisKA_7TM"/>
    <property type="match status" value="1"/>
</dbReference>
<feature type="transmembrane region" description="Helical" evidence="1">
    <location>
        <begin position="98"/>
        <end position="121"/>
    </location>
</feature>
<feature type="transmembrane region" description="Helical" evidence="1">
    <location>
        <begin position="34"/>
        <end position="55"/>
    </location>
</feature>
<keyword evidence="1" id="KW-0472">Membrane</keyword>
<feature type="domain" description="GGDEF" evidence="2">
    <location>
        <begin position="393"/>
        <end position="523"/>
    </location>
</feature>
<dbReference type="Pfam" id="PF00990">
    <property type="entry name" value="GGDEF"/>
    <property type="match status" value="1"/>
</dbReference>